<proteinExistence type="inferred from homology"/>
<evidence type="ECO:0000256" key="4">
    <source>
        <dbReference type="ARBA" id="ARBA00022512"/>
    </source>
</evidence>
<keyword evidence="4 6" id="KW-0134">Cell wall</keyword>
<keyword evidence="6" id="KW-0964">Secreted</keyword>
<name>A0A3Q7YBC2_CICAR</name>
<dbReference type="Pfam" id="PF03283">
    <property type="entry name" value="PAE"/>
    <property type="match status" value="1"/>
</dbReference>
<gene>
    <name evidence="8" type="primary">LOC113784433</name>
</gene>
<dbReference type="AlphaFoldDB" id="A0A3Q7YBC2"/>
<accession>A0A3Q7YBC2</accession>
<dbReference type="GO" id="GO:0009505">
    <property type="term" value="C:plant-type cell wall"/>
    <property type="evidence" value="ECO:0007669"/>
    <property type="project" value="TreeGrafter"/>
</dbReference>
<evidence type="ECO:0000313" key="7">
    <source>
        <dbReference type="Proteomes" id="UP000087171"/>
    </source>
</evidence>
<organism evidence="7 8">
    <name type="scientific">Cicer arietinum</name>
    <name type="common">Chickpea</name>
    <name type="synonym">Garbanzo</name>
    <dbReference type="NCBI Taxonomy" id="3827"/>
    <lineage>
        <taxon>Eukaryota</taxon>
        <taxon>Viridiplantae</taxon>
        <taxon>Streptophyta</taxon>
        <taxon>Embryophyta</taxon>
        <taxon>Tracheophyta</taxon>
        <taxon>Spermatophyta</taxon>
        <taxon>Magnoliopsida</taxon>
        <taxon>eudicotyledons</taxon>
        <taxon>Gunneridae</taxon>
        <taxon>Pentapetalae</taxon>
        <taxon>rosids</taxon>
        <taxon>fabids</taxon>
        <taxon>Fabales</taxon>
        <taxon>Fabaceae</taxon>
        <taxon>Papilionoideae</taxon>
        <taxon>50 kb inversion clade</taxon>
        <taxon>NPAAA clade</taxon>
        <taxon>Hologalegina</taxon>
        <taxon>IRL clade</taxon>
        <taxon>Cicereae</taxon>
        <taxon>Cicer</taxon>
    </lineage>
</organism>
<dbReference type="PANTHER" id="PTHR21562">
    <property type="entry name" value="NOTUM-RELATED"/>
    <property type="match status" value="1"/>
</dbReference>
<evidence type="ECO:0000256" key="1">
    <source>
        <dbReference type="ARBA" id="ARBA00003534"/>
    </source>
</evidence>
<evidence type="ECO:0000256" key="5">
    <source>
        <dbReference type="ARBA" id="ARBA00023316"/>
    </source>
</evidence>
<dbReference type="PANTHER" id="PTHR21562:SF5">
    <property type="entry name" value="PECTIN ACETYLESTERASE 12"/>
    <property type="match status" value="1"/>
</dbReference>
<sequence>MTKDKSNLNGAASDSSRPSSSFVKKVDLQIFTVELRQRETTIVSRKKLVKDTNKVNNGSFSATEQLLKLNPALESLLVGEELVDQKRYLEYSCEPKCVKPFLEYQVNDHFVLELYFEPFNASFPRPNRSSSTGNDVQFLNRHLSSIMFRKKDSLEPFCLISSELTNIKAKCHDFVKLFGAETIIICDKVLGIPLMLLFANIFNWNRVKLRYYDGGSFTGDGEDQALLSGCSAGGLATIIHCVEFRGLFPRTTKVKCLSDAGSFLDLLI</sequence>
<keyword evidence="7" id="KW-1185">Reference proteome</keyword>
<comment type="subcellular location">
    <subcellularLocation>
        <location evidence="2 6">Secreted</location>
        <location evidence="2 6">Cell wall</location>
    </subcellularLocation>
</comment>
<dbReference type="Proteomes" id="UP000087171">
    <property type="component" value="Unplaced"/>
</dbReference>
<reference evidence="8" key="1">
    <citation type="submission" date="2025-08" db="UniProtKB">
        <authorList>
            <consortium name="RefSeq"/>
        </authorList>
    </citation>
    <scope>IDENTIFICATION</scope>
    <source>
        <tissue evidence="8">Etiolated seedlings</tissue>
    </source>
</reference>
<dbReference type="EC" id="3.1.1.-" evidence="6"/>
<dbReference type="GO" id="GO:0071555">
    <property type="term" value="P:cell wall organization"/>
    <property type="evidence" value="ECO:0007669"/>
    <property type="project" value="UniProtKB-KW"/>
</dbReference>
<evidence type="ECO:0000256" key="3">
    <source>
        <dbReference type="ARBA" id="ARBA00005784"/>
    </source>
</evidence>
<dbReference type="GO" id="GO:0052793">
    <property type="term" value="F:pectin acetylesterase activity"/>
    <property type="evidence" value="ECO:0007669"/>
    <property type="project" value="TreeGrafter"/>
</dbReference>
<dbReference type="Gene3D" id="1.20.120.1230">
    <property type="match status" value="1"/>
</dbReference>
<dbReference type="InterPro" id="IPR004963">
    <property type="entry name" value="PAE/NOTUM"/>
</dbReference>
<comment type="function">
    <text evidence="1 6">Hydrolyzes acetyl esters in homogalacturonan regions of pectin. In type I primary cell wall, galacturonic acid residues of pectin can be acetylated at the O-2 and O-3 positions. Decreasing the degree of acetylation of pectin gels in vitro alters their physical properties.</text>
</comment>
<evidence type="ECO:0000313" key="8">
    <source>
        <dbReference type="RefSeq" id="XP_027186435.1"/>
    </source>
</evidence>
<keyword evidence="6" id="KW-0378">Hydrolase</keyword>
<evidence type="ECO:0000256" key="6">
    <source>
        <dbReference type="RuleBase" id="RU363114"/>
    </source>
</evidence>
<evidence type="ECO:0000256" key="2">
    <source>
        <dbReference type="ARBA" id="ARBA00004191"/>
    </source>
</evidence>
<keyword evidence="5 6" id="KW-0961">Cell wall biogenesis/degradation</keyword>
<protein>
    <recommendedName>
        <fullName evidence="6">Pectin acetylesterase</fullName>
        <ecNumber evidence="6">3.1.1.-</ecNumber>
    </recommendedName>
</protein>
<comment type="similarity">
    <text evidence="3 6">Belongs to the pectinacetylesterase family.</text>
</comment>
<dbReference type="RefSeq" id="XP_027186435.1">
    <property type="nucleotide sequence ID" value="XM_027330634.1"/>
</dbReference>